<dbReference type="Proteomes" id="UP000515680">
    <property type="component" value="Chromosome"/>
</dbReference>
<protein>
    <submittedName>
        <fullName evidence="1">Uncharacterized protein</fullName>
    </submittedName>
</protein>
<evidence type="ECO:0000313" key="1">
    <source>
        <dbReference type="EMBL" id="BBT41694.1"/>
    </source>
</evidence>
<proteinExistence type="predicted"/>
<organism evidence="1 2">
    <name type="scientific">Pseudomonas putida</name>
    <name type="common">Arthrobacter siderocapsulatus</name>
    <dbReference type="NCBI Taxonomy" id="303"/>
    <lineage>
        <taxon>Bacteria</taxon>
        <taxon>Pseudomonadati</taxon>
        <taxon>Pseudomonadota</taxon>
        <taxon>Gammaproteobacteria</taxon>
        <taxon>Pseudomonadales</taxon>
        <taxon>Pseudomonadaceae</taxon>
        <taxon>Pseudomonas</taxon>
    </lineage>
</organism>
<gene>
    <name evidence="1" type="ORF">WP8W18C01_40350</name>
</gene>
<reference evidence="1 2" key="1">
    <citation type="submission" date="2019-12" db="EMBL/GenBank/DDBJ databases">
        <title>complete genome sequences of Pseudomonas putida str. WP8-W18-CRE-01 isolated from wastewater treatment plant effluent.</title>
        <authorList>
            <person name="Sekizuka T."/>
            <person name="Itokawa K."/>
            <person name="Yatsu K."/>
            <person name="Inamine Y."/>
            <person name="Kuroda M."/>
        </authorList>
    </citation>
    <scope>NUCLEOTIDE SEQUENCE [LARGE SCALE GENOMIC DNA]</scope>
    <source>
        <strain evidence="1 2">WP8-W18-CRE-01</strain>
    </source>
</reference>
<dbReference type="EMBL" id="AP022227">
    <property type="protein sequence ID" value="BBT41694.1"/>
    <property type="molecule type" value="Genomic_DNA"/>
</dbReference>
<name>A0A6S5TY96_PSEPU</name>
<sequence>MEQRMLMPMGSAARAMEVRVAALFKQARSGVGDLKASVAQLDAYVRRVHDLPQGRLARWVSYSYVSEPVLNIGNLERLIARLSYRSGFWWSLRERGSALSQALVGHTQTVTQRSAEIQNIASRLEMANGHADRWEALSREKDLALSPRDLTRVETMVAYVVSLRREVEAFDIHLTEYMSGIEDFRETHRRELQPDLDRVIKALDTVEVRKCTLRFEPFWTNCRKATFEEEDREQLRALFGVRDLQLAGVHGNIEKLHTAWQAIGTYVESAHNHLSKVKRQRELALFMVYFKIFLGQWKQVAVHAQRLREAFA</sequence>
<evidence type="ECO:0000313" key="2">
    <source>
        <dbReference type="Proteomes" id="UP000515680"/>
    </source>
</evidence>
<dbReference type="AlphaFoldDB" id="A0A6S5TY96"/>
<dbReference type="SUPFAM" id="SSF58100">
    <property type="entry name" value="Bacterial hemolysins"/>
    <property type="match status" value="1"/>
</dbReference>
<accession>A0A6S5TY96</accession>